<dbReference type="EMBL" id="FOYD01000016">
    <property type="protein sequence ID" value="SFQ89135.1"/>
    <property type="molecule type" value="Genomic_DNA"/>
</dbReference>
<keyword evidence="2" id="KW-0479">Metal-binding</keyword>
<feature type="binding site" evidence="2">
    <location>
        <position position="75"/>
    </location>
    <ligand>
        <name>Cu cation</name>
        <dbReference type="ChEBI" id="CHEBI:23378"/>
    </ligand>
</feature>
<sequence length="199" mass="21846">MKLPLPPVFIAAVLLLVVGLPVAYLAWPAPTPPPASLSATAIESVRVLRDHQGAPVAENWPTENGALVFFGFTHCADICPTTLIRVRDALNQLEDSGRQPTPTFITLDPERDTMDRLEAYLGFFDPRIRGLTGTSQQVGQVVETWGLYAHRVDFDNTYLLDHTTALFLLDNRGELLGVLSGQLEAAELARRIRLLMDGG</sequence>
<dbReference type="OrthoDB" id="9790194at2"/>
<dbReference type="PANTHER" id="PTHR12151:SF25">
    <property type="entry name" value="LINALOOL DEHYDRATASE_ISOMERASE DOMAIN-CONTAINING PROTEIN"/>
    <property type="match status" value="1"/>
</dbReference>
<dbReference type="RefSeq" id="WP_090540955.1">
    <property type="nucleotide sequence ID" value="NZ_FOYD01000016.1"/>
</dbReference>
<dbReference type="PANTHER" id="PTHR12151">
    <property type="entry name" value="ELECTRON TRANSPORT PROTIN SCO1/SENC FAMILY MEMBER"/>
    <property type="match status" value="1"/>
</dbReference>
<keyword evidence="2" id="KW-0186">Copper</keyword>
<feature type="binding site" evidence="2">
    <location>
        <position position="162"/>
    </location>
    <ligand>
        <name>Cu cation</name>
        <dbReference type="ChEBI" id="CHEBI:23378"/>
    </ligand>
</feature>
<dbReference type="InterPro" id="IPR036249">
    <property type="entry name" value="Thioredoxin-like_sf"/>
</dbReference>
<evidence type="ECO:0000256" key="1">
    <source>
        <dbReference type="ARBA" id="ARBA00010996"/>
    </source>
</evidence>
<evidence type="ECO:0000256" key="2">
    <source>
        <dbReference type="PIRSR" id="PIRSR603782-1"/>
    </source>
</evidence>
<dbReference type="Proteomes" id="UP000242815">
    <property type="component" value="Unassembled WGS sequence"/>
</dbReference>
<protein>
    <submittedName>
        <fullName evidence="4">Protein SCO1/2</fullName>
    </submittedName>
</protein>
<dbReference type="Pfam" id="PF02630">
    <property type="entry name" value="SCO1-SenC"/>
    <property type="match status" value="1"/>
</dbReference>
<gene>
    <name evidence="4" type="ORF">SAMN05216578_11611</name>
</gene>
<keyword evidence="3" id="KW-1015">Disulfide bond</keyword>
<dbReference type="InterPro" id="IPR003782">
    <property type="entry name" value="SCO1/SenC"/>
</dbReference>
<evidence type="ECO:0000256" key="3">
    <source>
        <dbReference type="PIRSR" id="PIRSR603782-2"/>
    </source>
</evidence>
<reference evidence="4 5" key="1">
    <citation type="submission" date="2016-10" db="EMBL/GenBank/DDBJ databases">
        <authorList>
            <person name="de Groot N.N."/>
        </authorList>
    </citation>
    <scope>NUCLEOTIDE SEQUENCE [LARGE SCALE GENOMIC DNA]</scope>
    <source>
        <strain evidence="4 5">JCM 18415</strain>
    </source>
</reference>
<dbReference type="Gene3D" id="3.40.30.10">
    <property type="entry name" value="Glutaredoxin"/>
    <property type="match status" value="1"/>
</dbReference>
<organism evidence="4 5">
    <name type="scientific">Halopseudomonas formosensis</name>
    <dbReference type="NCBI Taxonomy" id="1002526"/>
    <lineage>
        <taxon>Bacteria</taxon>
        <taxon>Pseudomonadati</taxon>
        <taxon>Pseudomonadota</taxon>
        <taxon>Gammaproteobacteria</taxon>
        <taxon>Pseudomonadales</taxon>
        <taxon>Pseudomonadaceae</taxon>
        <taxon>Halopseudomonas</taxon>
    </lineage>
</organism>
<dbReference type="SUPFAM" id="SSF52833">
    <property type="entry name" value="Thioredoxin-like"/>
    <property type="match status" value="1"/>
</dbReference>
<comment type="similarity">
    <text evidence="1">Belongs to the SCO1/2 family.</text>
</comment>
<evidence type="ECO:0000313" key="4">
    <source>
        <dbReference type="EMBL" id="SFQ89135.1"/>
    </source>
</evidence>
<accession>A0A1I6C7S4</accession>
<dbReference type="CDD" id="cd02968">
    <property type="entry name" value="SCO"/>
    <property type="match status" value="1"/>
</dbReference>
<name>A0A1I6C7S4_9GAMM</name>
<dbReference type="AlphaFoldDB" id="A0A1I6C7S4"/>
<feature type="binding site" evidence="2">
    <location>
        <position position="79"/>
    </location>
    <ligand>
        <name>Cu cation</name>
        <dbReference type="ChEBI" id="CHEBI:23378"/>
    </ligand>
</feature>
<dbReference type="GO" id="GO:0046872">
    <property type="term" value="F:metal ion binding"/>
    <property type="evidence" value="ECO:0007669"/>
    <property type="project" value="UniProtKB-KW"/>
</dbReference>
<evidence type="ECO:0000313" key="5">
    <source>
        <dbReference type="Proteomes" id="UP000242815"/>
    </source>
</evidence>
<feature type="disulfide bond" description="Redox-active" evidence="3">
    <location>
        <begin position="75"/>
        <end position="79"/>
    </location>
</feature>
<proteinExistence type="inferred from homology"/>
<dbReference type="STRING" id="1002526.SAMN05216578_11611"/>